<dbReference type="PANTHER" id="PTHR11069">
    <property type="entry name" value="GLUCOSYLCERAMIDASE"/>
    <property type="match status" value="1"/>
</dbReference>
<evidence type="ECO:0000313" key="6">
    <source>
        <dbReference type="EMBL" id="SEF73561.1"/>
    </source>
</evidence>
<dbReference type="InterPro" id="IPR033453">
    <property type="entry name" value="Glyco_hydro_30_TIM-barrel"/>
</dbReference>
<dbReference type="EMBL" id="FNUT01000002">
    <property type="protein sequence ID" value="SEF73561.1"/>
    <property type="molecule type" value="Genomic_DNA"/>
</dbReference>
<gene>
    <name evidence="6" type="ORF">SAMN05421877_102272</name>
</gene>
<dbReference type="Gene3D" id="2.60.40.1180">
    <property type="entry name" value="Golgi alpha-mannosidase II"/>
    <property type="match status" value="1"/>
</dbReference>
<dbReference type="InterPro" id="IPR013780">
    <property type="entry name" value="Glyco_hydro_b"/>
</dbReference>
<evidence type="ECO:0000256" key="1">
    <source>
        <dbReference type="ARBA" id="ARBA00005382"/>
    </source>
</evidence>
<dbReference type="SUPFAM" id="SSF51445">
    <property type="entry name" value="(Trans)glycosidases"/>
    <property type="match status" value="1"/>
</dbReference>
<dbReference type="GO" id="GO:0006680">
    <property type="term" value="P:glucosylceramide catabolic process"/>
    <property type="evidence" value="ECO:0007669"/>
    <property type="project" value="TreeGrafter"/>
</dbReference>
<feature type="domain" description="Glycosyl hydrolase family 30 TIM-barrel" evidence="5">
    <location>
        <begin position="92"/>
        <end position="449"/>
    </location>
</feature>
<keyword evidence="3 4" id="KW-0378">Hydrolase</keyword>
<protein>
    <submittedName>
        <fullName evidence="6">Glucosylceramidase</fullName>
    </submittedName>
</protein>
<dbReference type="GO" id="GO:0004348">
    <property type="term" value="F:glucosylceramidase activity"/>
    <property type="evidence" value="ECO:0007669"/>
    <property type="project" value="InterPro"/>
</dbReference>
<dbReference type="RefSeq" id="WP_103905284.1">
    <property type="nucleotide sequence ID" value="NZ_CP049246.1"/>
</dbReference>
<keyword evidence="2" id="KW-0732">Signal</keyword>
<keyword evidence="4" id="KW-0326">Glycosidase</keyword>
<evidence type="ECO:0000256" key="4">
    <source>
        <dbReference type="RuleBase" id="RU361188"/>
    </source>
</evidence>
<dbReference type="Gene3D" id="3.20.20.80">
    <property type="entry name" value="Glycosidases"/>
    <property type="match status" value="1"/>
</dbReference>
<organism evidence="6 7">
    <name type="scientific">Sphingobacterium lactis</name>
    <dbReference type="NCBI Taxonomy" id="797291"/>
    <lineage>
        <taxon>Bacteria</taxon>
        <taxon>Pseudomonadati</taxon>
        <taxon>Bacteroidota</taxon>
        <taxon>Sphingobacteriia</taxon>
        <taxon>Sphingobacteriales</taxon>
        <taxon>Sphingobacteriaceae</taxon>
        <taxon>Sphingobacterium</taxon>
    </lineage>
</organism>
<keyword evidence="7" id="KW-1185">Reference proteome</keyword>
<comment type="similarity">
    <text evidence="1 4">Belongs to the glycosyl hydrolase 30 family.</text>
</comment>
<dbReference type="GO" id="GO:0016020">
    <property type="term" value="C:membrane"/>
    <property type="evidence" value="ECO:0007669"/>
    <property type="project" value="GOC"/>
</dbReference>
<dbReference type="OrthoDB" id="9806701at2"/>
<dbReference type="AlphaFoldDB" id="A0A1H5UGQ8"/>
<dbReference type="PANTHER" id="PTHR11069:SF23">
    <property type="entry name" value="LYSOSOMAL ACID GLUCOSYLCERAMIDASE"/>
    <property type="match status" value="1"/>
</dbReference>
<dbReference type="InterPro" id="IPR017853">
    <property type="entry name" value="GH"/>
</dbReference>
<evidence type="ECO:0000256" key="3">
    <source>
        <dbReference type="ARBA" id="ARBA00022801"/>
    </source>
</evidence>
<dbReference type="PROSITE" id="PS51257">
    <property type="entry name" value="PROKAR_LIPOPROTEIN"/>
    <property type="match status" value="1"/>
</dbReference>
<reference evidence="7" key="1">
    <citation type="submission" date="2016-10" db="EMBL/GenBank/DDBJ databases">
        <authorList>
            <person name="Varghese N."/>
            <person name="Submissions S."/>
        </authorList>
    </citation>
    <scope>NUCLEOTIDE SEQUENCE [LARGE SCALE GENOMIC DNA]</scope>
    <source>
        <strain evidence="7">DSM 22361</strain>
    </source>
</reference>
<name>A0A1H5UGQ8_9SPHI</name>
<accession>A0A1H5UGQ8</accession>
<evidence type="ECO:0000256" key="2">
    <source>
        <dbReference type="ARBA" id="ARBA00022729"/>
    </source>
</evidence>
<dbReference type="Proteomes" id="UP000236731">
    <property type="component" value="Unassembled WGS sequence"/>
</dbReference>
<proteinExistence type="inferred from homology"/>
<evidence type="ECO:0000313" key="7">
    <source>
        <dbReference type="Proteomes" id="UP000236731"/>
    </source>
</evidence>
<dbReference type="Pfam" id="PF02055">
    <property type="entry name" value="Glyco_hydro_30"/>
    <property type="match status" value="1"/>
</dbReference>
<sequence length="525" mass="59515">MRTLKVILPLLLVIAGCSRNDLDQTNENLNDLPKKARVNVQAFEQYGIWTTNVSENRKLERTFNGDLSFNSSPNGNPIIEVDSRAGNRSQYIDGFGYTLTGGSAELIDNMSEGSKSALLNNLFGYTQAGQNKINVIRIAIGSEDLTRNAYTLNDNPPGGIDLPQNHFSLAKDERKIRVLKRILQINPNIKIIATPWSAPAWMKDNTNLKGGRLKTDSNNGNQIYYESYATYFRKYVQAMKEQHGIEIWAVTPQNEPQSGNHLPSMIMLYYEHNNFIQYHLYNKLSSLPNRPHIIAYDHNPGFESTTGMTGVDYVRNLLNNNDLINKIEGVAWHLYTGNINDLSTIHNEFKDRRNPPIGTFFTEQWLERKSYFDNVDFMWHINTIMIDALNNFSRTALEWNLASNPNTDIRTSDSAKDACQICMGAVTINGSNYSFNVSYYTIAHLSRFLGDGAQRLFPKPHGVGNIKYAAFVNDKSPYARIMLIANDNDQAKNLNLKYIDYDGNVKYAAITVPAKSAQTYVWKQN</sequence>
<dbReference type="InterPro" id="IPR001139">
    <property type="entry name" value="Glyco_hydro_30"/>
</dbReference>
<evidence type="ECO:0000259" key="5">
    <source>
        <dbReference type="Pfam" id="PF02055"/>
    </source>
</evidence>